<dbReference type="KEGG" id="gur:Gura_0860"/>
<sequence length="84" mass="10187">MLQDYNAALHDSMSFFSEDSIMADMKEALEMMKDMALERIRMLKDGITLHDDFKRAYYLQEYEAKLSEINKLIRRLKFRVIRFR</sequence>
<dbReference type="HOGENOM" id="CLU_2522839_0_0_7"/>
<keyword evidence="2" id="KW-1185">Reference proteome</keyword>
<dbReference type="AlphaFoldDB" id="A5GBI9"/>
<dbReference type="STRING" id="351605.Gura_0860"/>
<reference evidence="1 2" key="1">
    <citation type="submission" date="2007-05" db="EMBL/GenBank/DDBJ databases">
        <title>Complete sequence of Geobacter uraniireducens Rf4.</title>
        <authorList>
            <consortium name="US DOE Joint Genome Institute"/>
            <person name="Copeland A."/>
            <person name="Lucas S."/>
            <person name="Lapidus A."/>
            <person name="Barry K."/>
            <person name="Detter J.C."/>
            <person name="Glavina del Rio T."/>
            <person name="Hammon N."/>
            <person name="Israni S."/>
            <person name="Dalin E."/>
            <person name="Tice H."/>
            <person name="Pitluck S."/>
            <person name="Chertkov O."/>
            <person name="Brettin T."/>
            <person name="Bruce D."/>
            <person name="Han C."/>
            <person name="Schmutz J."/>
            <person name="Larimer F."/>
            <person name="Land M."/>
            <person name="Hauser L."/>
            <person name="Kyrpides N."/>
            <person name="Mikhailova N."/>
            <person name="Shelobolina E."/>
            <person name="Aklujkar M."/>
            <person name="Lovley D."/>
            <person name="Richardson P."/>
        </authorList>
    </citation>
    <scope>NUCLEOTIDE SEQUENCE [LARGE SCALE GENOMIC DNA]</scope>
    <source>
        <strain evidence="1 2">Rf4</strain>
    </source>
</reference>
<gene>
    <name evidence="1" type="ordered locus">Gura_0860</name>
</gene>
<evidence type="ECO:0000313" key="1">
    <source>
        <dbReference type="EMBL" id="ABQ25066.1"/>
    </source>
</evidence>
<accession>A5GBI9</accession>
<evidence type="ECO:0000313" key="2">
    <source>
        <dbReference type="Proteomes" id="UP000006695"/>
    </source>
</evidence>
<proteinExistence type="predicted"/>
<name>A5GBI9_GEOUR</name>
<organism evidence="1 2">
    <name type="scientific">Geotalea uraniireducens (strain Rf4)</name>
    <name type="common">Geobacter uraniireducens</name>
    <dbReference type="NCBI Taxonomy" id="351605"/>
    <lineage>
        <taxon>Bacteria</taxon>
        <taxon>Pseudomonadati</taxon>
        <taxon>Thermodesulfobacteriota</taxon>
        <taxon>Desulfuromonadia</taxon>
        <taxon>Geobacterales</taxon>
        <taxon>Geobacteraceae</taxon>
        <taxon>Geotalea</taxon>
    </lineage>
</organism>
<protein>
    <submittedName>
        <fullName evidence="1">Uncharacterized protein</fullName>
    </submittedName>
</protein>
<dbReference type="EMBL" id="CP000698">
    <property type="protein sequence ID" value="ABQ25066.1"/>
    <property type="molecule type" value="Genomic_DNA"/>
</dbReference>
<dbReference type="Proteomes" id="UP000006695">
    <property type="component" value="Chromosome"/>
</dbReference>